<name>A0A2L2XET8_9FIRM</name>
<feature type="transmembrane region" description="Helical" evidence="3">
    <location>
        <begin position="154"/>
        <end position="176"/>
    </location>
</feature>
<keyword evidence="2 3" id="KW-0472">Membrane</keyword>
<keyword evidence="3" id="KW-1133">Transmembrane helix</keyword>
<dbReference type="GO" id="GO:0005886">
    <property type="term" value="C:plasma membrane"/>
    <property type="evidence" value="ECO:0007669"/>
    <property type="project" value="UniProtKB-SubCell"/>
</dbReference>
<dbReference type="OrthoDB" id="9803495at2"/>
<dbReference type="PANTHER" id="PTHR34295">
    <property type="entry name" value="BIOTIN TRANSPORTER BIOY"/>
    <property type="match status" value="1"/>
</dbReference>
<dbReference type="Pfam" id="PF02632">
    <property type="entry name" value="BioY"/>
    <property type="match status" value="1"/>
</dbReference>
<comment type="caution">
    <text evidence="4">The sequence shown here is derived from an EMBL/GenBank/DDBJ whole genome shotgun (WGS) entry which is preliminary data.</text>
</comment>
<evidence type="ECO:0000313" key="4">
    <source>
        <dbReference type="EMBL" id="GBF34755.1"/>
    </source>
</evidence>
<dbReference type="RefSeq" id="WP_104372935.1">
    <property type="nucleotide sequence ID" value="NZ_BFAV01000150.1"/>
</dbReference>
<dbReference type="AlphaFoldDB" id="A0A2L2XET8"/>
<dbReference type="PIRSF" id="PIRSF016661">
    <property type="entry name" value="BioY"/>
    <property type="match status" value="1"/>
</dbReference>
<feature type="transmembrane region" description="Helical" evidence="3">
    <location>
        <begin position="12"/>
        <end position="29"/>
    </location>
</feature>
<feature type="transmembrane region" description="Helical" evidence="3">
    <location>
        <begin position="89"/>
        <end position="107"/>
    </location>
</feature>
<comment type="subcellular location">
    <subcellularLocation>
        <location evidence="2">Cell membrane</location>
        <topology evidence="2">Multi-pass membrane protein</topology>
    </subcellularLocation>
</comment>
<keyword evidence="5" id="KW-1185">Reference proteome</keyword>
<protein>
    <recommendedName>
        <fullName evidence="2">Biotin transporter</fullName>
    </recommendedName>
</protein>
<accession>A0A2L2XET8</accession>
<evidence type="ECO:0000256" key="1">
    <source>
        <dbReference type="ARBA" id="ARBA00010692"/>
    </source>
</evidence>
<keyword evidence="3" id="KW-0812">Transmembrane</keyword>
<dbReference type="PANTHER" id="PTHR34295:SF1">
    <property type="entry name" value="BIOTIN TRANSPORTER BIOY"/>
    <property type="match status" value="1"/>
</dbReference>
<evidence type="ECO:0000256" key="3">
    <source>
        <dbReference type="SAM" id="Phobius"/>
    </source>
</evidence>
<proteinExistence type="inferred from homology"/>
<dbReference type="GO" id="GO:0015225">
    <property type="term" value="F:biotin transmembrane transporter activity"/>
    <property type="evidence" value="ECO:0007669"/>
    <property type="project" value="UniProtKB-UniRule"/>
</dbReference>
<organism evidence="4 5">
    <name type="scientific">Desulfocucumis palustris</name>
    <dbReference type="NCBI Taxonomy" id="1898651"/>
    <lineage>
        <taxon>Bacteria</taxon>
        <taxon>Bacillati</taxon>
        <taxon>Bacillota</taxon>
        <taxon>Clostridia</taxon>
        <taxon>Eubacteriales</taxon>
        <taxon>Desulfocucumaceae</taxon>
        <taxon>Desulfocucumis</taxon>
    </lineage>
</organism>
<evidence type="ECO:0000256" key="2">
    <source>
        <dbReference type="PIRNR" id="PIRNR016661"/>
    </source>
</evidence>
<keyword evidence="2" id="KW-1003">Cell membrane</keyword>
<dbReference type="EMBL" id="BFAV01000150">
    <property type="protein sequence ID" value="GBF34755.1"/>
    <property type="molecule type" value="Genomic_DNA"/>
</dbReference>
<gene>
    <name evidence="4" type="ORF">DCCM_3875</name>
</gene>
<keyword evidence="2" id="KW-0813">Transport</keyword>
<dbReference type="Proteomes" id="UP000239549">
    <property type="component" value="Unassembled WGS sequence"/>
</dbReference>
<reference evidence="5" key="1">
    <citation type="submission" date="2018-02" db="EMBL/GenBank/DDBJ databases">
        <title>Genome sequence of Desulfocucumis palustris strain NAW-5.</title>
        <authorList>
            <person name="Watanabe M."/>
            <person name="Kojima H."/>
            <person name="Fukui M."/>
        </authorList>
    </citation>
    <scope>NUCLEOTIDE SEQUENCE [LARGE SCALE GENOMIC DNA]</scope>
    <source>
        <strain evidence="5">NAW-5</strain>
    </source>
</reference>
<sequence>MGVSDVNLTTKQMALVSMFAALTAVGAFIKIPVPYIPFTLQFFFVILAGLLLGSRLGLLSQIIYIAVGLSGLPVFASGGGIGYVAQPTFGYLLGFAAAAFVAGRINEKYSRDSAAFYFVCCLAGLALVYVVGALYLYLVMNYLAGTAFTVKQTLWFGVVICLPGDLLLCAAASSLVQKVAKRVRHISGGAAYK</sequence>
<comment type="similarity">
    <text evidence="1 2">Belongs to the BioY family.</text>
</comment>
<evidence type="ECO:0000313" key="5">
    <source>
        <dbReference type="Proteomes" id="UP000239549"/>
    </source>
</evidence>
<feature type="transmembrane region" description="Helical" evidence="3">
    <location>
        <begin position="114"/>
        <end position="138"/>
    </location>
</feature>
<dbReference type="Gene3D" id="1.10.1760.20">
    <property type="match status" value="1"/>
</dbReference>
<dbReference type="InterPro" id="IPR003784">
    <property type="entry name" value="BioY"/>
</dbReference>